<dbReference type="InterPro" id="IPR050275">
    <property type="entry name" value="PGM_Phosphatase"/>
</dbReference>
<sequence>MKLLLIRHPKPDVPTGLCYGATDVPLPDGWQEQSLILQSYLDDRFAHNKVAFYHSPLSRAAELSQLLSRGTSSCVDALKELDFGEWENQFWNMIPKETIDSWMEDLVQSAPYRGESLQSLANRVAGWWQSVQDKELDACVAVTHSGVIKVLVSLLCQWPLAQCHRIDVGFNSVTELTIRGEFITLNRLGAGDWVPR</sequence>
<dbReference type="AlphaFoldDB" id="A0A1A8TNT2"/>
<reference evidence="1 2" key="1">
    <citation type="submission" date="2016-06" db="EMBL/GenBank/DDBJ databases">
        <authorList>
            <person name="Kjaerup R.B."/>
            <person name="Dalgaard T.S."/>
            <person name="Juul-Madsen H.R."/>
        </authorList>
    </citation>
    <scope>NUCLEOTIDE SEQUENCE [LARGE SCALE GENOMIC DNA]</scope>
    <source>
        <strain evidence="1 2">CECT 8886</strain>
    </source>
</reference>
<evidence type="ECO:0000313" key="1">
    <source>
        <dbReference type="EMBL" id="SBS35814.1"/>
    </source>
</evidence>
<name>A0A1A8TNT2_9GAMM</name>
<proteinExistence type="predicted"/>
<dbReference type="SMART" id="SM00855">
    <property type="entry name" value="PGAM"/>
    <property type="match status" value="1"/>
</dbReference>
<evidence type="ECO:0000313" key="2">
    <source>
        <dbReference type="Proteomes" id="UP000092544"/>
    </source>
</evidence>
<gene>
    <name evidence="1" type="primary">pspB</name>
    <name evidence="1" type="ORF">MSP8886_03492</name>
</gene>
<dbReference type="Proteomes" id="UP000092544">
    <property type="component" value="Unassembled WGS sequence"/>
</dbReference>
<organism evidence="1 2">
    <name type="scientific">Marinomonas spartinae</name>
    <dbReference type="NCBI Taxonomy" id="1792290"/>
    <lineage>
        <taxon>Bacteria</taxon>
        <taxon>Pseudomonadati</taxon>
        <taxon>Pseudomonadota</taxon>
        <taxon>Gammaproteobacteria</taxon>
        <taxon>Oceanospirillales</taxon>
        <taxon>Oceanospirillaceae</taxon>
        <taxon>Marinomonas</taxon>
    </lineage>
</organism>
<dbReference type="RefSeq" id="WP_067018754.1">
    <property type="nucleotide sequence ID" value="NZ_FLOB01000010.1"/>
</dbReference>
<keyword evidence="1" id="KW-0378">Hydrolase</keyword>
<dbReference type="OrthoDB" id="9783269at2"/>
<dbReference type="PANTHER" id="PTHR48100">
    <property type="entry name" value="BROAD-SPECIFICITY PHOSPHATASE YOR283W-RELATED"/>
    <property type="match status" value="1"/>
</dbReference>
<dbReference type="InterPro" id="IPR013078">
    <property type="entry name" value="His_Pase_superF_clade-1"/>
</dbReference>
<dbReference type="InterPro" id="IPR029033">
    <property type="entry name" value="His_PPase_superfam"/>
</dbReference>
<dbReference type="Pfam" id="PF00300">
    <property type="entry name" value="His_Phos_1"/>
    <property type="match status" value="1"/>
</dbReference>
<accession>A0A1A8TNT2</accession>
<keyword evidence="2" id="KW-1185">Reference proteome</keyword>
<dbReference type="SUPFAM" id="SSF53254">
    <property type="entry name" value="Phosphoglycerate mutase-like"/>
    <property type="match status" value="1"/>
</dbReference>
<dbReference type="Gene3D" id="3.40.50.1240">
    <property type="entry name" value="Phosphoglycerate mutase-like"/>
    <property type="match status" value="1"/>
</dbReference>
<dbReference type="EMBL" id="FLOB01000010">
    <property type="protein sequence ID" value="SBS35814.1"/>
    <property type="molecule type" value="Genomic_DNA"/>
</dbReference>
<dbReference type="STRING" id="1792290.MSP8886_03492"/>
<protein>
    <submittedName>
        <fullName evidence="1">Putative phosphoserine phosphatase 2</fullName>
        <ecNumber evidence="1">3.1.3.3</ecNumber>
    </submittedName>
</protein>
<dbReference type="GO" id="GO:0016791">
    <property type="term" value="F:phosphatase activity"/>
    <property type="evidence" value="ECO:0007669"/>
    <property type="project" value="TreeGrafter"/>
</dbReference>
<dbReference type="EC" id="3.1.3.3" evidence="1"/>